<dbReference type="Proteomes" id="UP000250222">
    <property type="component" value="Unassembled WGS sequence"/>
</dbReference>
<name>A0A2Y9ARL5_9MICO</name>
<organism evidence="9 10">
    <name type="scientific">Georgenia satyanarayanai</name>
    <dbReference type="NCBI Taxonomy" id="860221"/>
    <lineage>
        <taxon>Bacteria</taxon>
        <taxon>Bacillati</taxon>
        <taxon>Actinomycetota</taxon>
        <taxon>Actinomycetes</taxon>
        <taxon>Micrococcales</taxon>
        <taxon>Bogoriellaceae</taxon>
        <taxon>Georgenia</taxon>
    </lineage>
</organism>
<dbReference type="InterPro" id="IPR048279">
    <property type="entry name" value="MdtK-like"/>
</dbReference>
<feature type="transmembrane region" description="Helical" evidence="8">
    <location>
        <begin position="199"/>
        <end position="220"/>
    </location>
</feature>
<dbReference type="OrthoDB" id="5242355at2"/>
<dbReference type="GO" id="GO:0005886">
    <property type="term" value="C:plasma membrane"/>
    <property type="evidence" value="ECO:0007669"/>
    <property type="project" value="UniProtKB-SubCell"/>
</dbReference>
<dbReference type="PANTHER" id="PTHR42893">
    <property type="entry name" value="PROTEIN DETOXIFICATION 44, CHLOROPLASTIC-RELATED"/>
    <property type="match status" value="1"/>
</dbReference>
<feature type="transmembrane region" description="Helical" evidence="8">
    <location>
        <begin position="49"/>
        <end position="69"/>
    </location>
</feature>
<feature type="transmembrane region" description="Helical" evidence="8">
    <location>
        <begin position="89"/>
        <end position="109"/>
    </location>
</feature>
<dbReference type="PIRSF" id="PIRSF006603">
    <property type="entry name" value="DinF"/>
    <property type="match status" value="1"/>
</dbReference>
<dbReference type="GO" id="GO:0015297">
    <property type="term" value="F:antiporter activity"/>
    <property type="evidence" value="ECO:0007669"/>
    <property type="project" value="InterPro"/>
</dbReference>
<evidence type="ECO:0000256" key="7">
    <source>
        <dbReference type="ARBA" id="ARBA00023136"/>
    </source>
</evidence>
<keyword evidence="3" id="KW-0813">Transport</keyword>
<evidence type="ECO:0000256" key="2">
    <source>
        <dbReference type="ARBA" id="ARBA00010199"/>
    </source>
</evidence>
<proteinExistence type="inferred from homology"/>
<dbReference type="InterPro" id="IPR002528">
    <property type="entry name" value="MATE_fam"/>
</dbReference>
<dbReference type="Pfam" id="PF01554">
    <property type="entry name" value="MatE"/>
    <property type="match status" value="2"/>
</dbReference>
<evidence type="ECO:0000256" key="1">
    <source>
        <dbReference type="ARBA" id="ARBA00004651"/>
    </source>
</evidence>
<dbReference type="NCBIfam" id="TIGR00797">
    <property type="entry name" value="matE"/>
    <property type="match status" value="1"/>
</dbReference>
<feature type="transmembrane region" description="Helical" evidence="8">
    <location>
        <begin position="348"/>
        <end position="369"/>
    </location>
</feature>
<keyword evidence="4" id="KW-1003">Cell membrane</keyword>
<reference evidence="9 10" key="1">
    <citation type="submission" date="2016-10" db="EMBL/GenBank/DDBJ databases">
        <authorList>
            <person name="Cai Z."/>
        </authorList>
    </citation>
    <scope>NUCLEOTIDE SEQUENCE [LARGE SCALE GENOMIC DNA]</scope>
    <source>
        <strain evidence="9 10">CGMCC 1.10826</strain>
    </source>
</reference>
<keyword evidence="5 8" id="KW-0812">Transmembrane</keyword>
<feature type="transmembrane region" description="Helical" evidence="8">
    <location>
        <begin position="130"/>
        <end position="151"/>
    </location>
</feature>
<comment type="similarity">
    <text evidence="2">Belongs to the multi antimicrobial extrusion (MATE) (TC 2.A.66.1) family.</text>
</comment>
<dbReference type="EMBL" id="UETB01000022">
    <property type="protein sequence ID" value="SSA47101.1"/>
    <property type="molecule type" value="Genomic_DNA"/>
</dbReference>
<feature type="transmembrane region" description="Helical" evidence="8">
    <location>
        <begin position="232"/>
        <end position="250"/>
    </location>
</feature>
<keyword evidence="7 8" id="KW-0472">Membrane</keyword>
<dbReference type="PANTHER" id="PTHR42893:SF46">
    <property type="entry name" value="PROTEIN DETOXIFICATION 44, CHLOROPLASTIC"/>
    <property type="match status" value="1"/>
</dbReference>
<accession>A0A2Y9ARL5</accession>
<feature type="transmembrane region" description="Helical" evidence="8">
    <location>
        <begin position="308"/>
        <end position="328"/>
    </location>
</feature>
<evidence type="ECO:0000256" key="8">
    <source>
        <dbReference type="SAM" id="Phobius"/>
    </source>
</evidence>
<evidence type="ECO:0000256" key="3">
    <source>
        <dbReference type="ARBA" id="ARBA00022448"/>
    </source>
</evidence>
<evidence type="ECO:0000256" key="4">
    <source>
        <dbReference type="ARBA" id="ARBA00022475"/>
    </source>
</evidence>
<feature type="transmembrane region" description="Helical" evidence="8">
    <location>
        <begin position="381"/>
        <end position="403"/>
    </location>
</feature>
<feature type="transmembrane region" description="Helical" evidence="8">
    <location>
        <begin position="171"/>
        <end position="192"/>
    </location>
</feature>
<gene>
    <name evidence="9" type="ORF">SAMN05216184_12219</name>
</gene>
<keyword evidence="10" id="KW-1185">Reference proteome</keyword>
<evidence type="ECO:0000256" key="5">
    <source>
        <dbReference type="ARBA" id="ARBA00022692"/>
    </source>
</evidence>
<protein>
    <submittedName>
        <fullName evidence="9">Putative efflux protein, MATE family</fullName>
    </submittedName>
</protein>
<evidence type="ECO:0000256" key="6">
    <source>
        <dbReference type="ARBA" id="ARBA00022989"/>
    </source>
</evidence>
<feature type="transmembrane region" description="Helical" evidence="8">
    <location>
        <begin position="279"/>
        <end position="302"/>
    </location>
</feature>
<feature type="transmembrane region" description="Helical" evidence="8">
    <location>
        <begin position="443"/>
        <end position="462"/>
    </location>
</feature>
<dbReference type="AlphaFoldDB" id="A0A2Y9ARL5"/>
<keyword evidence="6 8" id="KW-1133">Transmembrane helix</keyword>
<dbReference type="InterPro" id="IPR044644">
    <property type="entry name" value="DinF-like"/>
</dbReference>
<evidence type="ECO:0000313" key="9">
    <source>
        <dbReference type="EMBL" id="SSA47101.1"/>
    </source>
</evidence>
<feature type="transmembrane region" description="Helical" evidence="8">
    <location>
        <begin position="415"/>
        <end position="437"/>
    </location>
</feature>
<evidence type="ECO:0000313" key="10">
    <source>
        <dbReference type="Proteomes" id="UP000250222"/>
    </source>
</evidence>
<comment type="subcellular location">
    <subcellularLocation>
        <location evidence="1">Cell membrane</location>
        <topology evidence="1">Multi-pass membrane protein</topology>
    </subcellularLocation>
</comment>
<sequence length="479" mass="48281">MWITPVQLSGTRGIPRIRSCTQCGRKLVGTLVDNPRRTGDSGRSLDRQILSLAVPALGALVAEPLFVLVDSVMVGRLGTAELAGLSLSSTLLVSTVGLFVFLAYATTAATARRIGAGDRAGAVGAGVDGMWLALGLGVVTAALLGVGAPWVVSALGAGDTVTPHAVAYLRYSAGGLPGMFVVLAATGTLRGLLDTRTPLVVATAGAAVNVALNAVLIYGLDMGVAGSGLGTAITQTLMGLVLAVVVLRGARGLSVSLRPRPGGIWASARAGTPLLVRTVSLRVAILLTVVTATALGAVPLAAHQVVNSLWGLAAFAMDALAIAAQAMVGQGLGAGNTARVRAVLRRTLQWGVGGGAVIGVAVAAGGWWITTLFTTDPEVRSAAAVALVVTGLLMPMAGWVFVLDGVLIGAGDGTFLAWAGVVTLAVYVPLLAAVWAWAPHDGVGLACLWAAFAGGFMAARAVTTGLRARGERWMVLGAA</sequence>
<dbReference type="GO" id="GO:0042910">
    <property type="term" value="F:xenobiotic transmembrane transporter activity"/>
    <property type="evidence" value="ECO:0007669"/>
    <property type="project" value="InterPro"/>
</dbReference>